<dbReference type="PANTHER" id="PTHR42695">
    <property type="entry name" value="GLUTAMINE AMIDOTRANSFERASE YLR126C-RELATED"/>
    <property type="match status" value="1"/>
</dbReference>
<comment type="caution">
    <text evidence="2">The sequence shown here is derived from an EMBL/GenBank/DDBJ whole genome shotgun (WGS) entry which is preliminary data.</text>
</comment>
<dbReference type="CDD" id="cd01741">
    <property type="entry name" value="GATase1_1"/>
    <property type="match status" value="1"/>
</dbReference>
<dbReference type="RefSeq" id="WP_188573966.1">
    <property type="nucleotide sequence ID" value="NZ_BMDZ01000001.1"/>
</dbReference>
<reference evidence="3" key="1">
    <citation type="journal article" date="2019" name="Int. J. Syst. Evol. Microbiol.">
        <title>The Global Catalogue of Microorganisms (GCM) 10K type strain sequencing project: providing services to taxonomists for standard genome sequencing and annotation.</title>
        <authorList>
            <consortium name="The Broad Institute Genomics Platform"/>
            <consortium name="The Broad Institute Genome Sequencing Center for Infectious Disease"/>
            <person name="Wu L."/>
            <person name="Ma J."/>
        </authorList>
    </citation>
    <scope>NUCLEOTIDE SEQUENCE [LARGE SCALE GENOMIC DNA]</scope>
    <source>
        <strain evidence="3">CGMCC 1.10188</strain>
    </source>
</reference>
<dbReference type="SUPFAM" id="SSF52317">
    <property type="entry name" value="Class I glutamine amidotransferase-like"/>
    <property type="match status" value="1"/>
</dbReference>
<dbReference type="NCBIfam" id="NF005458">
    <property type="entry name" value="PRK07053.1"/>
    <property type="match status" value="1"/>
</dbReference>
<name>A0ABQ1I818_9PROT</name>
<sequence>MLKTAVAIRHLAFEDLGCFEPVLERAGYKVHYYDAGVDDLWTLDPLTTGLIIVLGGPIGAYEDDKYPFLADELTLIEQRLAAGRPIFGICLGAQLMARAMGARVYPGPAKEIGFAPLSLTDAGAASCLGVFGDEPVLHWHGDRFDLPDGAVGLASTPLCPVQAFSRGPNVLAAQFHPEAGGEGFERWLIGHTVELAAAGVDVPALRAANAELGPMLGSRAAACLQTWLRGLDA</sequence>
<accession>A0ABQ1I818</accession>
<proteinExistence type="predicted"/>
<dbReference type="Pfam" id="PF00117">
    <property type="entry name" value="GATase"/>
    <property type="match status" value="1"/>
</dbReference>
<keyword evidence="3" id="KW-1185">Reference proteome</keyword>
<gene>
    <name evidence="2" type="ORF">GCM10011505_00710</name>
</gene>
<protein>
    <submittedName>
        <fullName evidence="2">GMP synthase</fullName>
    </submittedName>
</protein>
<dbReference type="Gene3D" id="3.40.50.880">
    <property type="match status" value="1"/>
</dbReference>
<evidence type="ECO:0000313" key="3">
    <source>
        <dbReference type="Proteomes" id="UP000603352"/>
    </source>
</evidence>
<dbReference type="Proteomes" id="UP000603352">
    <property type="component" value="Unassembled WGS sequence"/>
</dbReference>
<evidence type="ECO:0000313" key="2">
    <source>
        <dbReference type="EMBL" id="GGB23357.1"/>
    </source>
</evidence>
<organism evidence="2 3">
    <name type="scientific">Tistrella bauzanensis</name>
    <dbReference type="NCBI Taxonomy" id="657419"/>
    <lineage>
        <taxon>Bacteria</taxon>
        <taxon>Pseudomonadati</taxon>
        <taxon>Pseudomonadota</taxon>
        <taxon>Alphaproteobacteria</taxon>
        <taxon>Geminicoccales</taxon>
        <taxon>Geminicoccaceae</taxon>
        <taxon>Tistrella</taxon>
    </lineage>
</organism>
<dbReference type="PANTHER" id="PTHR42695:SF5">
    <property type="entry name" value="GLUTAMINE AMIDOTRANSFERASE YLR126C-RELATED"/>
    <property type="match status" value="1"/>
</dbReference>
<feature type="domain" description="Glutamine amidotransferase" evidence="1">
    <location>
        <begin position="28"/>
        <end position="181"/>
    </location>
</feature>
<evidence type="ECO:0000259" key="1">
    <source>
        <dbReference type="Pfam" id="PF00117"/>
    </source>
</evidence>
<dbReference type="PROSITE" id="PS51273">
    <property type="entry name" value="GATASE_TYPE_1"/>
    <property type="match status" value="1"/>
</dbReference>
<dbReference type="InterPro" id="IPR017926">
    <property type="entry name" value="GATASE"/>
</dbReference>
<dbReference type="InterPro" id="IPR044992">
    <property type="entry name" value="ChyE-like"/>
</dbReference>
<dbReference type="EMBL" id="BMDZ01000001">
    <property type="protein sequence ID" value="GGB23357.1"/>
    <property type="molecule type" value="Genomic_DNA"/>
</dbReference>
<dbReference type="InterPro" id="IPR029062">
    <property type="entry name" value="Class_I_gatase-like"/>
</dbReference>